<feature type="domain" description="Secretion system C-terminal sorting" evidence="1">
    <location>
        <begin position="318"/>
        <end position="387"/>
    </location>
</feature>
<dbReference type="NCBIfam" id="TIGR04183">
    <property type="entry name" value="Por_Secre_tail"/>
    <property type="match status" value="1"/>
</dbReference>
<dbReference type="RefSeq" id="WP_171046938.1">
    <property type="nucleotide sequence ID" value="NZ_SRMP02000049.1"/>
</dbReference>
<evidence type="ECO:0000313" key="2">
    <source>
        <dbReference type="EMBL" id="MFN0293285.1"/>
    </source>
</evidence>
<sequence>MFRDVMPAFLALFTIFFSIGSGPALEAMTSGGSDLDYATQLCGNVVDVTANGIGAVQELNSGNRGTLSGETNSSWYKLKAGTSGNLSLTIAPQVGSDVDFAIWGPFNSTSVNNVPSTAPVRSSAASVAGVNSGLVASYYGETSPVGCGFLGLFPCNGTVNVTDETETSTGDGWLKPLEVLAGQYYILLVNNNTPNASHNITFIGVMPDCSVLPVKLTSFGGKVTAGGNQLSWQTASEQDNLGFEVQRSGRDRDFEKIGFVPAGGSPMYKQHYAFIDSRPLLGDNYYRLRQLDTDGSGDLSTDIVYLYSHLAGRDVFAYPNPTKGLSRLDVVPGRFATLDIYSIAGRKLRRQILQPNEHSVVVDLSGSATGTYLLKLVGEKETMTVRLIKQ</sequence>
<gene>
    <name evidence="2" type="ORF">E5L68_017985</name>
</gene>
<evidence type="ECO:0000313" key="3">
    <source>
        <dbReference type="Proteomes" id="UP001517367"/>
    </source>
</evidence>
<dbReference type="InterPro" id="IPR026444">
    <property type="entry name" value="Secre_tail"/>
</dbReference>
<reference evidence="2 3" key="1">
    <citation type="submission" date="2024-12" db="EMBL/GenBank/DDBJ databases">
        <authorList>
            <person name="Hu S."/>
        </authorList>
    </citation>
    <scope>NUCLEOTIDE SEQUENCE [LARGE SCALE GENOMIC DNA]</scope>
    <source>
        <strain evidence="2 3">P-25</strain>
    </source>
</reference>
<evidence type="ECO:0000259" key="1">
    <source>
        <dbReference type="Pfam" id="PF18962"/>
    </source>
</evidence>
<protein>
    <submittedName>
        <fullName evidence="2">T9SS type A sorting domain-containing protein</fullName>
    </submittedName>
</protein>
<dbReference type="Proteomes" id="UP001517367">
    <property type="component" value="Unassembled WGS sequence"/>
</dbReference>
<dbReference type="EMBL" id="SRMP02000049">
    <property type="protein sequence ID" value="MFN0293285.1"/>
    <property type="molecule type" value="Genomic_DNA"/>
</dbReference>
<accession>A0ABW9JM19</accession>
<proteinExistence type="predicted"/>
<comment type="caution">
    <text evidence="2">The sequence shown here is derived from an EMBL/GenBank/DDBJ whole genome shotgun (WGS) entry which is preliminary data.</text>
</comment>
<keyword evidence="3" id="KW-1185">Reference proteome</keyword>
<name>A0ABW9JM19_9SPHI</name>
<organism evidence="2 3">
    <name type="scientific">Pedobacter helvus</name>
    <dbReference type="NCBI Taxonomy" id="2563444"/>
    <lineage>
        <taxon>Bacteria</taxon>
        <taxon>Pseudomonadati</taxon>
        <taxon>Bacteroidota</taxon>
        <taxon>Sphingobacteriia</taxon>
        <taxon>Sphingobacteriales</taxon>
        <taxon>Sphingobacteriaceae</taxon>
        <taxon>Pedobacter</taxon>
    </lineage>
</organism>
<dbReference type="Pfam" id="PF18962">
    <property type="entry name" value="Por_Secre_tail"/>
    <property type="match status" value="1"/>
</dbReference>